<evidence type="ECO:0000256" key="3">
    <source>
        <dbReference type="ARBA" id="ARBA00022723"/>
    </source>
</evidence>
<keyword evidence="6 11" id="KW-0634">PQQ</keyword>
<dbReference type="GO" id="GO:0070968">
    <property type="term" value="F:pyrroloquinoline quinone binding"/>
    <property type="evidence" value="ECO:0007669"/>
    <property type="project" value="UniProtKB-ARBA"/>
</dbReference>
<keyword evidence="8 12" id="KW-0408">Iron</keyword>
<dbReference type="PANTHER" id="PTHR32303">
    <property type="entry name" value="QUINOPROTEIN ALCOHOL DEHYDROGENASE (CYTOCHROME C)"/>
    <property type="match status" value="1"/>
</dbReference>
<dbReference type="InterPro" id="IPR002372">
    <property type="entry name" value="PQQ_rpt_dom"/>
</dbReference>
<feature type="binding site" evidence="11">
    <location>
        <position position="182"/>
    </location>
    <ligand>
        <name>pyrroloquinoline quinone</name>
        <dbReference type="ChEBI" id="CHEBI:58442"/>
    </ligand>
</feature>
<organism evidence="15 16">
    <name type="scientific">Glacieibacterium frigidum</name>
    <dbReference type="NCBI Taxonomy" id="2593303"/>
    <lineage>
        <taxon>Bacteria</taxon>
        <taxon>Pseudomonadati</taxon>
        <taxon>Pseudomonadota</taxon>
        <taxon>Alphaproteobacteria</taxon>
        <taxon>Sphingomonadales</taxon>
        <taxon>Sphingosinicellaceae</taxon>
        <taxon>Glacieibacterium</taxon>
    </lineage>
</organism>
<keyword evidence="2 11" id="KW-0349">Heme</keyword>
<evidence type="ECO:0000256" key="8">
    <source>
        <dbReference type="ARBA" id="ARBA00023004"/>
    </source>
</evidence>
<evidence type="ECO:0000256" key="2">
    <source>
        <dbReference type="ARBA" id="ARBA00022617"/>
    </source>
</evidence>
<keyword evidence="7 15" id="KW-0560">Oxidoreductase</keyword>
<keyword evidence="3 12" id="KW-0479">Metal-binding</keyword>
<keyword evidence="9 13" id="KW-1015">Disulfide bond</keyword>
<dbReference type="GO" id="GO:0016020">
    <property type="term" value="C:membrane"/>
    <property type="evidence" value="ECO:0007669"/>
    <property type="project" value="InterPro"/>
</dbReference>
<dbReference type="SUPFAM" id="SSF46626">
    <property type="entry name" value="Cytochrome c"/>
    <property type="match status" value="1"/>
</dbReference>
<protein>
    <submittedName>
        <fullName evidence="15">PQQ-dependent dehydrogenase, methanol/ethanol family</fullName>
        <ecNumber evidence="15">1.1.2.-</ecNumber>
    </submittedName>
</protein>
<dbReference type="Pfam" id="PF01011">
    <property type="entry name" value="PQQ"/>
    <property type="match status" value="2"/>
</dbReference>
<accession>A0A552UJ51</accession>
<dbReference type="Pfam" id="PF13442">
    <property type="entry name" value="Cytochrome_CBB3"/>
    <property type="match status" value="1"/>
</dbReference>
<dbReference type="OrthoDB" id="9794322at2"/>
<dbReference type="GO" id="GO:0005509">
    <property type="term" value="F:calcium ion binding"/>
    <property type="evidence" value="ECO:0007669"/>
    <property type="project" value="InterPro"/>
</dbReference>
<dbReference type="CDD" id="cd10279">
    <property type="entry name" value="PQQ_ADH_II"/>
    <property type="match status" value="1"/>
</dbReference>
<feature type="binding site" evidence="11">
    <location>
        <position position="352"/>
    </location>
    <ligand>
        <name>pyrroloquinoline quinone</name>
        <dbReference type="ChEBI" id="CHEBI:58442"/>
    </ligand>
</feature>
<gene>
    <name evidence="15" type="ORF">FMM06_09295</name>
</gene>
<dbReference type="SMART" id="SM00564">
    <property type="entry name" value="PQQ"/>
    <property type="match status" value="5"/>
</dbReference>
<dbReference type="InterPro" id="IPR018391">
    <property type="entry name" value="PQQ_b-propeller_rpt"/>
</dbReference>
<evidence type="ECO:0000313" key="15">
    <source>
        <dbReference type="EMBL" id="TRW18269.1"/>
    </source>
</evidence>
<feature type="disulfide bond" evidence="13">
    <location>
        <begin position="132"/>
        <end position="133"/>
    </location>
</feature>
<feature type="binding site" evidence="11">
    <location>
        <position position="86"/>
    </location>
    <ligand>
        <name>pyrroloquinoline quinone</name>
        <dbReference type="ChEBI" id="CHEBI:58442"/>
    </ligand>
</feature>
<keyword evidence="4" id="KW-0732">Signal</keyword>
<keyword evidence="5 12" id="KW-0106">Calcium</keyword>
<evidence type="ECO:0000256" key="5">
    <source>
        <dbReference type="ARBA" id="ARBA00022837"/>
    </source>
</evidence>
<reference evidence="15 16" key="1">
    <citation type="submission" date="2019-07" db="EMBL/GenBank/DDBJ databases">
        <title>Novel species isolated from glacier.</title>
        <authorList>
            <person name="Liu Q."/>
            <person name="Xin Y.-H."/>
        </authorList>
    </citation>
    <scope>NUCLEOTIDE SEQUENCE [LARGE SCALE GENOMIC DNA]</scope>
    <source>
        <strain evidence="15 16">LB1R16</strain>
    </source>
</reference>
<dbReference type="EC" id="1.1.2.-" evidence="15"/>
<feature type="domain" description="Cytochrome c" evidence="14">
    <location>
        <begin position="613"/>
        <end position="692"/>
    </location>
</feature>
<comment type="cofactor">
    <cofactor evidence="11">
        <name>pyrroloquinoline quinone</name>
        <dbReference type="ChEBI" id="CHEBI:58442"/>
    </cofactor>
    <text evidence="11">Binds 1 PQQ group per subunit.</text>
</comment>
<dbReference type="InterPro" id="IPR009056">
    <property type="entry name" value="Cyt_c-like_dom"/>
</dbReference>
<dbReference type="RefSeq" id="WP_144236962.1">
    <property type="nucleotide sequence ID" value="NZ_VJWA01000001.1"/>
</dbReference>
<dbReference type="FunFam" id="2.140.10.10:FF:000003">
    <property type="entry name" value="Methanol dehydrogenase, large subunit"/>
    <property type="match status" value="1"/>
</dbReference>
<dbReference type="GO" id="GO:0009055">
    <property type="term" value="F:electron transfer activity"/>
    <property type="evidence" value="ECO:0007669"/>
    <property type="project" value="InterPro"/>
</dbReference>
<dbReference type="AlphaFoldDB" id="A0A552UJ51"/>
<dbReference type="GO" id="GO:0016614">
    <property type="term" value="F:oxidoreductase activity, acting on CH-OH group of donors"/>
    <property type="evidence" value="ECO:0007669"/>
    <property type="project" value="InterPro"/>
</dbReference>
<feature type="binding site" description="axial binding residue" evidence="12">
    <location>
        <position position="630"/>
    </location>
    <ligand>
        <name>heme c</name>
        <dbReference type="ChEBI" id="CHEBI:61717"/>
    </ligand>
    <ligandPart>
        <name>Fe</name>
        <dbReference type="ChEBI" id="CHEBI:18248"/>
    </ligandPart>
</feature>
<evidence type="ECO:0000256" key="13">
    <source>
        <dbReference type="PIRSR" id="PIRSR617512-4"/>
    </source>
</evidence>
<name>A0A552UJ51_9SPHN</name>
<dbReference type="Gene3D" id="2.140.10.10">
    <property type="entry name" value="Quinoprotein alcohol dehydrogenase-like superfamily"/>
    <property type="match status" value="1"/>
</dbReference>
<evidence type="ECO:0000259" key="14">
    <source>
        <dbReference type="PROSITE" id="PS51007"/>
    </source>
</evidence>
<evidence type="ECO:0000256" key="1">
    <source>
        <dbReference type="ARBA" id="ARBA00008156"/>
    </source>
</evidence>
<feature type="binding site" evidence="12">
    <location>
        <position position="325"/>
    </location>
    <ligand>
        <name>Ca(2+)</name>
        <dbReference type="ChEBI" id="CHEBI:29108"/>
    </ligand>
</feature>
<dbReference type="InterPro" id="IPR017512">
    <property type="entry name" value="PQQ_MeOH/EtOH_DH"/>
</dbReference>
<feature type="binding site" description="axial binding residue" evidence="12">
    <location>
        <position position="669"/>
    </location>
    <ligand>
        <name>heme c</name>
        <dbReference type="ChEBI" id="CHEBI:61717"/>
    </ligand>
    <ligandPart>
        <name>Fe</name>
        <dbReference type="ChEBI" id="CHEBI:18248"/>
    </ligandPart>
</feature>
<dbReference type="InterPro" id="IPR036909">
    <property type="entry name" value="Cyt_c-like_dom_sf"/>
</dbReference>
<feature type="binding site" description="covalent" evidence="11">
    <location>
        <position position="629"/>
    </location>
    <ligand>
        <name>heme c</name>
        <dbReference type="ChEBI" id="CHEBI:61717"/>
    </ligand>
</feature>
<dbReference type="PROSITE" id="PS51007">
    <property type="entry name" value="CYTC"/>
    <property type="match status" value="1"/>
</dbReference>
<sequence>MGWRASTSILALAGAAWIGLGGAAPQRAAVTSERLLGAAAEPGNWLTHGGTYLEQRFSTLDQINAGNVGKLGLAWSYDLDTNRGQEATPLVIDGVMYTTTAWSKVAALDAATGKPLWTFDPKVPGERGFSACCDVVNRGLAAYRGRLYLGTLDGRLIALDAATGKVVWSVVTVDQSKPYTITGAPRIVKGRVVIGNGGAEYGVRGYVSAYDAMTGKMAWRFYTVPGDPAKGPDGAASDSILATASATWFGKYWRAGGGGTVWDAIVYDPELDQLYIGVGNGSPWNQQVRSEGKGDNLFLSSVVALDPDTGAYKWHYQGTPGETWDFTQTQPIILADLTIDGVKRKALMQAPKNGFFYVVDRTSGKLISAKNFVAQTWATGVDLKTGRPIEVEGARFQKAGTMMAPSALGAHNWHPMAYSPQTGLVYLPAQDVPYYYETATGYKYRAGAWNIAVDAYKNAPPNDRAQTKAIRSMLKGQLIAWDPVAQREVWRAQYDGPWNGGALATAGNLVFQGTGRGTFQAFDAAKGSKLWEFPAQTGVIAGPVTYTVKGVQYVAVMAGYGGAYPISSGFDEVRPAQNGRVLVFKVGGTAKLPPPPPLDLPPPNPPTETFTAVQLTHGGEVFEGNCGVCHGGGARSSGVLPDLRRSGALADPAMWQTIVHDGALKDRGMIGFGKYLTKDDIEAVRGYVGVQAKYLASEEAGAKGGR</sequence>
<dbReference type="Gene3D" id="1.10.760.10">
    <property type="entry name" value="Cytochrome c-like domain"/>
    <property type="match status" value="1"/>
</dbReference>
<evidence type="ECO:0000256" key="6">
    <source>
        <dbReference type="ARBA" id="ARBA00022891"/>
    </source>
</evidence>
<evidence type="ECO:0000256" key="4">
    <source>
        <dbReference type="ARBA" id="ARBA00022729"/>
    </source>
</evidence>
<feature type="binding site" evidence="11">
    <location>
        <begin position="412"/>
        <end position="413"/>
    </location>
    <ligand>
        <name>pyrroloquinoline quinone</name>
        <dbReference type="ChEBI" id="CHEBI:58442"/>
    </ligand>
</feature>
<feature type="active site" description="Proton acceptor" evidence="10">
    <location>
        <position position="325"/>
    </location>
</feature>
<comment type="similarity">
    <text evidence="1">Belongs to the bacterial PQQ dehydrogenase family.</text>
</comment>
<comment type="caution">
    <text evidence="15">The sequence shown here is derived from an EMBL/GenBank/DDBJ whole genome shotgun (WGS) entry which is preliminary data.</text>
</comment>
<keyword evidence="16" id="KW-1185">Reference proteome</keyword>
<proteinExistence type="inferred from homology"/>
<dbReference type="InterPro" id="IPR011047">
    <property type="entry name" value="Quinoprotein_ADH-like_sf"/>
</dbReference>
<feature type="binding site" description="covalent" evidence="11">
    <location>
        <position position="626"/>
    </location>
    <ligand>
        <name>heme c</name>
        <dbReference type="ChEBI" id="CHEBI:61717"/>
    </ligand>
</feature>
<dbReference type="Proteomes" id="UP000317894">
    <property type="component" value="Unassembled WGS sequence"/>
</dbReference>
<dbReference type="SUPFAM" id="SSF50998">
    <property type="entry name" value="Quinoprotein alcohol dehydrogenase-like"/>
    <property type="match status" value="1"/>
</dbReference>
<evidence type="ECO:0000256" key="10">
    <source>
        <dbReference type="PIRSR" id="PIRSR617512-1"/>
    </source>
</evidence>
<evidence type="ECO:0000256" key="11">
    <source>
        <dbReference type="PIRSR" id="PIRSR617512-2"/>
    </source>
</evidence>
<feature type="binding site" evidence="11">
    <location>
        <begin position="198"/>
        <end position="199"/>
    </location>
    <ligand>
        <name>pyrroloquinoline quinone</name>
        <dbReference type="ChEBI" id="CHEBI:58442"/>
    </ligand>
</feature>
<evidence type="ECO:0000313" key="16">
    <source>
        <dbReference type="Proteomes" id="UP000317894"/>
    </source>
</evidence>
<dbReference type="GO" id="GO:0020037">
    <property type="term" value="F:heme binding"/>
    <property type="evidence" value="ECO:0007669"/>
    <property type="project" value="InterPro"/>
</dbReference>
<feature type="binding site" evidence="12">
    <location>
        <position position="280"/>
    </location>
    <ligand>
        <name>Ca(2+)</name>
        <dbReference type="ChEBI" id="CHEBI:29108"/>
    </ligand>
</feature>
<feature type="binding site" evidence="11">
    <location>
        <position position="138"/>
    </location>
    <ligand>
        <name>pyrroloquinoline quinone</name>
        <dbReference type="ChEBI" id="CHEBI:58442"/>
    </ligand>
</feature>
<feature type="binding site" evidence="11">
    <location>
        <position position="260"/>
    </location>
    <ligand>
        <name>pyrroloquinoline quinone</name>
        <dbReference type="ChEBI" id="CHEBI:58442"/>
    </ligand>
</feature>
<comment type="cofactor">
    <cofactor evidence="12">
        <name>Ca(2+)</name>
        <dbReference type="ChEBI" id="CHEBI:29108"/>
    </cofactor>
    <text evidence="12">Binds 1 Ca(2+) ion per subunit.</text>
</comment>
<evidence type="ECO:0000256" key="12">
    <source>
        <dbReference type="PIRSR" id="PIRSR617512-3"/>
    </source>
</evidence>
<evidence type="ECO:0000256" key="7">
    <source>
        <dbReference type="ARBA" id="ARBA00023002"/>
    </source>
</evidence>
<dbReference type="NCBIfam" id="TIGR03075">
    <property type="entry name" value="PQQ_enz_alc_DH"/>
    <property type="match status" value="1"/>
</dbReference>
<comment type="cofactor">
    <cofactor evidence="11">
        <name>heme c</name>
        <dbReference type="ChEBI" id="CHEBI:61717"/>
    </cofactor>
    <text evidence="11">Binds 1 heme c group per subunit.</text>
</comment>
<feature type="binding site" evidence="12">
    <location>
        <position position="200"/>
    </location>
    <ligand>
        <name>Ca(2+)</name>
        <dbReference type="ChEBI" id="CHEBI:29108"/>
    </ligand>
</feature>
<evidence type="ECO:0000256" key="9">
    <source>
        <dbReference type="ARBA" id="ARBA00023157"/>
    </source>
</evidence>
<dbReference type="EMBL" id="VJWA01000001">
    <property type="protein sequence ID" value="TRW18269.1"/>
    <property type="molecule type" value="Genomic_DNA"/>
</dbReference>